<dbReference type="AlphaFoldDB" id="A0A0S7C0W8"/>
<keyword evidence="2" id="KW-1185">Reference proteome</keyword>
<name>A0A0S7C0W8_9BACT</name>
<evidence type="ECO:0000313" key="2">
    <source>
        <dbReference type="Proteomes" id="UP000053091"/>
    </source>
</evidence>
<reference evidence="1" key="1">
    <citation type="journal article" date="2015" name="Genome Announc.">
        <title>Draft Genome Sequence of Bacteroidales Strain TBC1, a Novel Isolate from a Methanogenic Wastewater Treatment System.</title>
        <authorList>
            <person name="Tourlousse D.M."/>
            <person name="Matsuura N."/>
            <person name="Sun L."/>
            <person name="Toyonaga M."/>
            <person name="Kuroda K."/>
            <person name="Ohashi A."/>
            <person name="Cruz R."/>
            <person name="Yamaguchi T."/>
            <person name="Sekiguchi Y."/>
        </authorList>
    </citation>
    <scope>NUCLEOTIDE SEQUENCE [LARGE SCALE GENOMIC DNA]</scope>
    <source>
        <strain evidence="1">TBC1</strain>
    </source>
</reference>
<proteinExistence type="predicted"/>
<sequence>MCQKIKVFPDEVNTVYKDGFVYVSMSEYFKVVQDNVLLRETLKDVCQRGVSVEARLICALTEPFSEGQQSITP</sequence>
<evidence type="ECO:0000313" key="1">
    <source>
        <dbReference type="EMBL" id="GAP43348.1"/>
    </source>
</evidence>
<organism evidence="1">
    <name type="scientific">Lentimicrobium saccharophilum</name>
    <dbReference type="NCBI Taxonomy" id="1678841"/>
    <lineage>
        <taxon>Bacteria</taxon>
        <taxon>Pseudomonadati</taxon>
        <taxon>Bacteroidota</taxon>
        <taxon>Bacteroidia</taxon>
        <taxon>Bacteroidales</taxon>
        <taxon>Lentimicrobiaceae</taxon>
        <taxon>Lentimicrobium</taxon>
    </lineage>
</organism>
<accession>A0A0S7C0W8</accession>
<gene>
    <name evidence="1" type="ORF">TBC1_111501</name>
</gene>
<dbReference type="Proteomes" id="UP000053091">
    <property type="component" value="Unassembled WGS sequence"/>
</dbReference>
<dbReference type="EMBL" id="DF968182">
    <property type="protein sequence ID" value="GAP43348.1"/>
    <property type="molecule type" value="Genomic_DNA"/>
</dbReference>
<protein>
    <submittedName>
        <fullName evidence="1">Uncharacterized protein</fullName>
    </submittedName>
</protein>